<feature type="domain" description="TLDc" evidence="2">
    <location>
        <begin position="27"/>
        <end position="203"/>
    </location>
</feature>
<keyword evidence="4" id="KW-1185">Reference proteome</keyword>
<sequence>MIFFLLNTLCDAVFVLSTLVPGLKNSVIVGNNSEYLSNLTNWIKPIKSDSDWKLCWRASRDGWDSSRFHSLCDEKGPTVTIVKVGKYIFGGYTSLSWSSGCFGHQYDSQAFLFSLVNKPGWAPVKFDQRYGSLSESIYRCYSGPTFGGGHDLRISPRYNSFYTNLGHTYSPPSGYSYGSTFTHSFLAGSYYFNPGEIETFYDAAFTSQVTGLNNSVIVGNNSEYLSNLTNWIKPRRSENDWKLCWRASLDGWGNNIFHSLCDEKGPTITIVKVGKYIFGGYTSLSWSKYLSSGCVGHQYDSQAFLFSLVNKPGWAPVKFNQTGLYGYLQLYSIYSCYNFGPIFGVYDLYIYSHNSYSKLGSTYSPPSGYSFESNFAHSFLAGSYHFNPDEVETFYDVAFTSQAFVFVCYFSDPCIVTIHTNPFINKMVAPRKVACFRGALNLEEVLGDFAGNTHNAVEKCAALARDKHYIMFALGENSVCLSGADVHNRYYSSGTNNAKCKDGIGKGDSMFVYSLDRLPDLQPIGCYRDNDDKNQGALPVIYANFSGQINWTQVETVQQCAQVAFNKGFEYFAVHDYGECYTGDDASERNTEYDESADCVETDKKSGYKVGKKNTYFFYRIH</sequence>
<dbReference type="PANTHER" id="PTHR23354:SF122">
    <property type="entry name" value="GTPASE-ACTIVATING PROTEIN SKYWALKER"/>
    <property type="match status" value="1"/>
</dbReference>
<evidence type="ECO:0000259" key="2">
    <source>
        <dbReference type="PROSITE" id="PS51886"/>
    </source>
</evidence>
<gene>
    <name evidence="3" type="ORF">PEVE_00026439</name>
</gene>
<dbReference type="InterPro" id="IPR006571">
    <property type="entry name" value="TLDc_dom"/>
</dbReference>
<dbReference type="SMART" id="SM00584">
    <property type="entry name" value="TLDc"/>
    <property type="match status" value="1"/>
</dbReference>
<dbReference type="Proteomes" id="UP001159427">
    <property type="component" value="Unassembled WGS sequence"/>
</dbReference>
<name>A0ABN8SQ81_9CNID</name>
<feature type="chain" id="PRO_5047317514" description="TLDc domain-containing protein" evidence="1">
    <location>
        <begin position="18"/>
        <end position="622"/>
    </location>
</feature>
<dbReference type="PANTHER" id="PTHR23354">
    <property type="entry name" value="NUCLEOLAR PROTEIN 7/ESTROGEN RECEPTOR COACTIVATOR-RELATED"/>
    <property type="match status" value="1"/>
</dbReference>
<dbReference type="Pfam" id="PF07534">
    <property type="entry name" value="TLD"/>
    <property type="match status" value="2"/>
</dbReference>
<feature type="domain" description="TLDc" evidence="2">
    <location>
        <begin position="216"/>
        <end position="397"/>
    </location>
</feature>
<dbReference type="PROSITE" id="PS51886">
    <property type="entry name" value="TLDC"/>
    <property type="match status" value="2"/>
</dbReference>
<organism evidence="3 4">
    <name type="scientific">Porites evermanni</name>
    <dbReference type="NCBI Taxonomy" id="104178"/>
    <lineage>
        <taxon>Eukaryota</taxon>
        <taxon>Metazoa</taxon>
        <taxon>Cnidaria</taxon>
        <taxon>Anthozoa</taxon>
        <taxon>Hexacorallia</taxon>
        <taxon>Scleractinia</taxon>
        <taxon>Fungiina</taxon>
        <taxon>Poritidae</taxon>
        <taxon>Porites</taxon>
    </lineage>
</organism>
<keyword evidence="1" id="KW-0732">Signal</keyword>
<evidence type="ECO:0000256" key="1">
    <source>
        <dbReference type="SAM" id="SignalP"/>
    </source>
</evidence>
<evidence type="ECO:0000313" key="3">
    <source>
        <dbReference type="EMBL" id="CAH3193752.1"/>
    </source>
</evidence>
<proteinExistence type="predicted"/>
<comment type="caution">
    <text evidence="3">The sequence shown here is derived from an EMBL/GenBank/DDBJ whole genome shotgun (WGS) entry which is preliminary data.</text>
</comment>
<feature type="signal peptide" evidence="1">
    <location>
        <begin position="1"/>
        <end position="17"/>
    </location>
</feature>
<protein>
    <recommendedName>
        <fullName evidence="2">TLDc domain-containing protein</fullName>
    </recommendedName>
</protein>
<dbReference type="EMBL" id="CALNXI010003585">
    <property type="protein sequence ID" value="CAH3193752.1"/>
    <property type="molecule type" value="Genomic_DNA"/>
</dbReference>
<evidence type="ECO:0000313" key="4">
    <source>
        <dbReference type="Proteomes" id="UP001159427"/>
    </source>
</evidence>
<accession>A0ABN8SQ81</accession>
<reference evidence="3 4" key="1">
    <citation type="submission" date="2022-05" db="EMBL/GenBank/DDBJ databases">
        <authorList>
            <consortium name="Genoscope - CEA"/>
            <person name="William W."/>
        </authorList>
    </citation>
    <scope>NUCLEOTIDE SEQUENCE [LARGE SCALE GENOMIC DNA]</scope>
</reference>